<dbReference type="STRING" id="301148.B4135_0257"/>
<dbReference type="GO" id="GO:0004252">
    <property type="term" value="F:serine-type endopeptidase activity"/>
    <property type="evidence" value="ECO:0007669"/>
    <property type="project" value="InterPro"/>
</dbReference>
<feature type="transmembrane region" description="Helical" evidence="7">
    <location>
        <begin position="222"/>
        <end position="239"/>
    </location>
</feature>
<evidence type="ECO:0000256" key="7">
    <source>
        <dbReference type="SAM" id="Phobius"/>
    </source>
</evidence>
<reference evidence="9 10" key="1">
    <citation type="submission" date="2016-01" db="EMBL/GenBank/DDBJ databases">
        <title>Draft Genome Sequences of Seven Thermophilic Sporeformers Isolated from Foods.</title>
        <authorList>
            <person name="Berendsen E.M."/>
            <person name="Wells-Bennik M.H."/>
            <person name="Krawcyk A.O."/>
            <person name="De Jong A."/>
            <person name="Holsappel S."/>
            <person name="Eijlander R.T."/>
            <person name="Kuipers O.P."/>
        </authorList>
    </citation>
    <scope>NUCLEOTIDE SEQUENCE [LARGE SCALE GENOMIC DNA]</scope>
    <source>
        <strain evidence="9 10">B4135</strain>
    </source>
</reference>
<dbReference type="AlphaFoldDB" id="A0A150M9H3"/>
<keyword evidence="4" id="KW-0378">Hydrolase</keyword>
<dbReference type="GO" id="GO:0016020">
    <property type="term" value="C:membrane"/>
    <property type="evidence" value="ECO:0007669"/>
    <property type="project" value="UniProtKB-SubCell"/>
</dbReference>
<dbReference type="PANTHER" id="PTHR43731:SF14">
    <property type="entry name" value="PRESENILIN-ASSOCIATED RHOMBOID-LIKE PROTEIN, MITOCHONDRIAL"/>
    <property type="match status" value="1"/>
</dbReference>
<protein>
    <recommendedName>
        <fullName evidence="8">Peptidase S54 rhomboid domain-containing protein</fullName>
    </recommendedName>
</protein>
<comment type="subcellular location">
    <subcellularLocation>
        <location evidence="1">Membrane</location>
        <topology evidence="1">Multi-pass membrane protein</topology>
    </subcellularLocation>
</comment>
<evidence type="ECO:0000256" key="5">
    <source>
        <dbReference type="ARBA" id="ARBA00022989"/>
    </source>
</evidence>
<feature type="transmembrane region" description="Helical" evidence="7">
    <location>
        <begin position="200"/>
        <end position="216"/>
    </location>
</feature>
<comment type="caution">
    <text evidence="9">The sequence shown here is derived from an EMBL/GenBank/DDBJ whole genome shotgun (WGS) entry which is preliminary data.</text>
</comment>
<keyword evidence="6 7" id="KW-0472">Membrane</keyword>
<feature type="transmembrane region" description="Helical" evidence="7">
    <location>
        <begin position="104"/>
        <end position="132"/>
    </location>
</feature>
<gene>
    <name evidence="9" type="ORF">B4135_0257</name>
</gene>
<proteinExistence type="inferred from homology"/>
<feature type="transmembrane region" description="Helical" evidence="7">
    <location>
        <begin position="63"/>
        <end position="84"/>
    </location>
</feature>
<dbReference type="InterPro" id="IPR022764">
    <property type="entry name" value="Peptidase_S54_rhomboid_dom"/>
</dbReference>
<evidence type="ECO:0000256" key="4">
    <source>
        <dbReference type="ARBA" id="ARBA00022801"/>
    </source>
</evidence>
<evidence type="ECO:0000256" key="3">
    <source>
        <dbReference type="ARBA" id="ARBA00022692"/>
    </source>
</evidence>
<keyword evidence="5 7" id="KW-1133">Transmembrane helix</keyword>
<evidence type="ECO:0000313" key="9">
    <source>
        <dbReference type="EMBL" id="KYD20839.1"/>
    </source>
</evidence>
<dbReference type="EMBL" id="LQYT01000028">
    <property type="protein sequence ID" value="KYD20839.1"/>
    <property type="molecule type" value="Genomic_DNA"/>
</dbReference>
<evidence type="ECO:0000256" key="6">
    <source>
        <dbReference type="ARBA" id="ARBA00023136"/>
    </source>
</evidence>
<feature type="domain" description="Peptidase S54 rhomboid" evidence="8">
    <location>
        <begin position="103"/>
        <end position="240"/>
    </location>
</feature>
<evidence type="ECO:0000259" key="8">
    <source>
        <dbReference type="Pfam" id="PF01694"/>
    </source>
</evidence>
<evidence type="ECO:0000256" key="2">
    <source>
        <dbReference type="ARBA" id="ARBA00009045"/>
    </source>
</evidence>
<dbReference type="InterPro" id="IPR050925">
    <property type="entry name" value="Rhomboid_protease_S54"/>
</dbReference>
<dbReference type="PANTHER" id="PTHR43731">
    <property type="entry name" value="RHOMBOID PROTEASE"/>
    <property type="match status" value="1"/>
</dbReference>
<name>A0A150M9H3_9BACI</name>
<dbReference type="SUPFAM" id="SSF144091">
    <property type="entry name" value="Rhomboid-like"/>
    <property type="match status" value="1"/>
</dbReference>
<dbReference type="Gene3D" id="1.20.1540.10">
    <property type="entry name" value="Rhomboid-like"/>
    <property type="match status" value="1"/>
</dbReference>
<evidence type="ECO:0000256" key="1">
    <source>
        <dbReference type="ARBA" id="ARBA00004141"/>
    </source>
</evidence>
<feature type="transmembrane region" description="Helical" evidence="7">
    <location>
        <begin position="169"/>
        <end position="188"/>
    </location>
</feature>
<dbReference type="Proteomes" id="UP000075683">
    <property type="component" value="Unassembled WGS sequence"/>
</dbReference>
<evidence type="ECO:0000313" key="10">
    <source>
        <dbReference type="Proteomes" id="UP000075683"/>
    </source>
</evidence>
<accession>A0A150M9H3</accession>
<dbReference type="InterPro" id="IPR035952">
    <property type="entry name" value="Rhomboid-like_sf"/>
</dbReference>
<sequence length="251" mass="29107">MRKRIRSISLSWPHCVLMRSRLPVLRRKQETGRRNYIFKIQKEGVALFKITEDILTFIKRYPITTLMVGICTVLMIMITFMGGYNRKTILQLGAYDRQLVDEGQVWRLLTCAFGHMSYFHFFLNMPFILFLSRPLEQILGSKKFFWSYILMSVFATLMVHLFSDYPIPLAGSSGVGYGLLGMYIYLFFRHGNQFSSYDKRFIMMFTLLGFVVTFLIPEISVTGHIGGFVGGILLSPFLFNKTKDLNDRMSG</sequence>
<dbReference type="Pfam" id="PF01694">
    <property type="entry name" value="Rhomboid"/>
    <property type="match status" value="1"/>
</dbReference>
<organism evidence="9 10">
    <name type="scientific">Caldibacillus debilis</name>
    <dbReference type="NCBI Taxonomy" id="301148"/>
    <lineage>
        <taxon>Bacteria</taxon>
        <taxon>Bacillati</taxon>
        <taxon>Bacillota</taxon>
        <taxon>Bacilli</taxon>
        <taxon>Bacillales</taxon>
        <taxon>Bacillaceae</taxon>
        <taxon>Caldibacillus</taxon>
    </lineage>
</organism>
<comment type="similarity">
    <text evidence="2">Belongs to the peptidase S54 family.</text>
</comment>
<feature type="transmembrane region" description="Helical" evidence="7">
    <location>
        <begin position="144"/>
        <end position="163"/>
    </location>
</feature>
<keyword evidence="3 7" id="KW-0812">Transmembrane</keyword>